<accession>A0AAU9IRA7</accession>
<protein>
    <recommendedName>
        <fullName evidence="3">TLDc domain-containing protein</fullName>
    </recommendedName>
</protein>
<dbReference type="AlphaFoldDB" id="A0AAU9IRA7"/>
<evidence type="ECO:0000313" key="1">
    <source>
        <dbReference type="EMBL" id="CAG9316578.1"/>
    </source>
</evidence>
<proteinExistence type="predicted"/>
<reference evidence="1" key="1">
    <citation type="submission" date="2021-09" db="EMBL/GenBank/DDBJ databases">
        <authorList>
            <consortium name="AG Swart"/>
            <person name="Singh M."/>
            <person name="Singh A."/>
            <person name="Seah K."/>
            <person name="Emmerich C."/>
        </authorList>
    </citation>
    <scope>NUCLEOTIDE SEQUENCE</scope>
    <source>
        <strain evidence="1">ATCC30299</strain>
    </source>
</reference>
<dbReference type="Proteomes" id="UP001162131">
    <property type="component" value="Unassembled WGS sequence"/>
</dbReference>
<gene>
    <name evidence="1" type="ORF">BSTOLATCC_MIC16686</name>
</gene>
<organism evidence="1 2">
    <name type="scientific">Blepharisma stoltei</name>
    <dbReference type="NCBI Taxonomy" id="1481888"/>
    <lineage>
        <taxon>Eukaryota</taxon>
        <taxon>Sar</taxon>
        <taxon>Alveolata</taxon>
        <taxon>Ciliophora</taxon>
        <taxon>Postciliodesmatophora</taxon>
        <taxon>Heterotrichea</taxon>
        <taxon>Heterotrichida</taxon>
        <taxon>Blepharismidae</taxon>
        <taxon>Blepharisma</taxon>
    </lineage>
</organism>
<comment type="caution">
    <text evidence="1">The sequence shown here is derived from an EMBL/GenBank/DDBJ whole genome shotgun (WGS) entry which is preliminary data.</text>
</comment>
<name>A0AAU9IRA7_9CILI</name>
<sequence length="363" mass="41573">MKNRSNKIISRDPVSNKYYEDSNNFVNIEKFIRCEADSLILPEYQAEEPKHRPSLSFNHNDFSKIKPVHKRTVSEVLPHPPETEIITNKTPPKSNYHEKRLTPNSLAKYLNQTGLPILKERNESSSSDSMSEDEKNIRNIISERKSWNLPTNEAEIQEQDPRNEITSMHENLVKKIEITRMDIKKKLLMIFGEKDNGLPLRDARLTERSDDGVRESLNTNTTQTGPGSSIAFTEMAVEQSENAKFDPFRSQDSFQGNVEKIKLALTKNFFTKPHQIATRQGIFDLIERSGKKICVLVFNRRNDLLGIYYKDDSTNYLHRISGVNGSKYLIPPGDIVSYFLFDPVNNCFTPGSLISYDAVSLVP</sequence>
<keyword evidence="2" id="KW-1185">Reference proteome</keyword>
<evidence type="ECO:0008006" key="3">
    <source>
        <dbReference type="Google" id="ProtNLM"/>
    </source>
</evidence>
<dbReference type="EMBL" id="CAJZBQ010000016">
    <property type="protein sequence ID" value="CAG9316578.1"/>
    <property type="molecule type" value="Genomic_DNA"/>
</dbReference>
<evidence type="ECO:0000313" key="2">
    <source>
        <dbReference type="Proteomes" id="UP001162131"/>
    </source>
</evidence>